<dbReference type="GO" id="GO:0005856">
    <property type="term" value="C:cytoskeleton"/>
    <property type="evidence" value="ECO:0007669"/>
    <property type="project" value="InterPro"/>
</dbReference>
<dbReference type="InterPro" id="IPR038185">
    <property type="entry name" value="MyTH4_dom_sf"/>
</dbReference>
<gene>
    <name evidence="2" type="ORF">HF086_015294</name>
</gene>
<dbReference type="EMBL" id="JACEFF010000730">
    <property type="protein sequence ID" value="KAH9632090.1"/>
    <property type="molecule type" value="Genomic_DNA"/>
</dbReference>
<proteinExistence type="predicted"/>
<evidence type="ECO:0000313" key="2">
    <source>
        <dbReference type="EMBL" id="KAH9632090.1"/>
    </source>
</evidence>
<evidence type="ECO:0000259" key="1">
    <source>
        <dbReference type="PROSITE" id="PS51016"/>
    </source>
</evidence>
<dbReference type="InterPro" id="IPR000857">
    <property type="entry name" value="MyTH4_dom"/>
</dbReference>
<dbReference type="Gene3D" id="1.25.40.530">
    <property type="entry name" value="MyTH4 domain"/>
    <property type="match status" value="1"/>
</dbReference>
<reference evidence="2" key="1">
    <citation type="journal article" date="2021" name="G3 (Bethesda)">
        <title>Genome and transcriptome analysis of the beet armyworm Spodoptera exigua reveals targets for pest control. .</title>
        <authorList>
            <person name="Simon S."/>
            <person name="Breeschoten T."/>
            <person name="Jansen H.J."/>
            <person name="Dirks R.P."/>
            <person name="Schranz M.E."/>
            <person name="Ros V.I.D."/>
        </authorList>
    </citation>
    <scope>NUCLEOTIDE SEQUENCE</scope>
    <source>
        <strain evidence="2">TB_SE_WUR_2020</strain>
    </source>
</reference>
<dbReference type="Proteomes" id="UP000814243">
    <property type="component" value="Unassembled WGS sequence"/>
</dbReference>
<feature type="domain" description="MyTH4" evidence="1">
    <location>
        <begin position="1"/>
        <end position="140"/>
    </location>
</feature>
<accession>A0A922SC33</accession>
<dbReference type="PROSITE" id="PS51016">
    <property type="entry name" value="MYTH4"/>
    <property type="match status" value="1"/>
</dbReference>
<dbReference type="Pfam" id="PF00784">
    <property type="entry name" value="MyTH4"/>
    <property type="match status" value="1"/>
</dbReference>
<comment type="caution">
    <text evidence="2">The sequence shown here is derived from an EMBL/GenBank/DDBJ whole genome shotgun (WGS) entry which is preliminary data.</text>
</comment>
<evidence type="ECO:0000313" key="3">
    <source>
        <dbReference type="Proteomes" id="UP000814243"/>
    </source>
</evidence>
<dbReference type="PANTHER" id="PTHR22692:SF26">
    <property type="entry name" value="SH3 DOMAIN-CONTAINING PROTEIN"/>
    <property type="match status" value="1"/>
</dbReference>
<dbReference type="InterPro" id="IPR051567">
    <property type="entry name" value="Unconventional_Myosin_ATPase"/>
</dbReference>
<dbReference type="SMART" id="SM00139">
    <property type="entry name" value="MyTH4"/>
    <property type="match status" value="1"/>
</dbReference>
<dbReference type="PANTHER" id="PTHR22692">
    <property type="entry name" value="MYOSIN VII, XV"/>
    <property type="match status" value="1"/>
</dbReference>
<sequence length="358" mass="39406">MDMEGTDRCSQMASNAAARATTASAGCAGAACTRVLHHCHSVPELRDEVYCQLMKQTTSNRSPSGDSCQRAWRLMSILAAYFTCSDTLRPFLVEYLSAAAADRRRPCQGTAAVCLANLRKTLRCGGRKNVPSVEEIGVTSEAERAEFSLYCIVAGDALTMPLAGDEYVLDVTTELQRAHHPFYLIFCRSVWHHPLRNDAPPLYTEVLFNQVAPDYLEGLLLVLPGGGVPPAPVLRDVALVAALLHRAAGLSEGAQARDLKFLLPKPLLALREPRPNKWASWLGAEWQHVRTLSPAAAKAKVLQVRSEDGTLFLDVKCGSLLQQRVTRLQAEQAHEVARLVRQYIALQRDQRHSPAFNN</sequence>
<organism evidence="2 3">
    <name type="scientific">Spodoptera exigua</name>
    <name type="common">Beet armyworm</name>
    <name type="synonym">Noctua fulgens</name>
    <dbReference type="NCBI Taxonomy" id="7107"/>
    <lineage>
        <taxon>Eukaryota</taxon>
        <taxon>Metazoa</taxon>
        <taxon>Ecdysozoa</taxon>
        <taxon>Arthropoda</taxon>
        <taxon>Hexapoda</taxon>
        <taxon>Insecta</taxon>
        <taxon>Pterygota</taxon>
        <taxon>Neoptera</taxon>
        <taxon>Endopterygota</taxon>
        <taxon>Lepidoptera</taxon>
        <taxon>Glossata</taxon>
        <taxon>Ditrysia</taxon>
        <taxon>Noctuoidea</taxon>
        <taxon>Noctuidae</taxon>
        <taxon>Amphipyrinae</taxon>
        <taxon>Spodoptera</taxon>
    </lineage>
</organism>
<name>A0A922SC33_SPOEX</name>
<protein>
    <recommendedName>
        <fullName evidence="1">MyTH4 domain-containing protein</fullName>
    </recommendedName>
</protein>
<dbReference type="AlphaFoldDB" id="A0A922SC33"/>